<proteinExistence type="inferred from homology"/>
<dbReference type="Pfam" id="PF00155">
    <property type="entry name" value="Aminotran_1_2"/>
    <property type="match status" value="1"/>
</dbReference>
<dbReference type="PANTHER" id="PTHR43643">
    <property type="entry name" value="HISTIDINOL-PHOSPHATE AMINOTRANSFERASE 2"/>
    <property type="match status" value="1"/>
</dbReference>
<evidence type="ECO:0000256" key="4">
    <source>
        <dbReference type="ARBA" id="ARBA00022898"/>
    </source>
</evidence>
<protein>
    <recommendedName>
        <fullName evidence="5">Aminotransferase</fullName>
        <ecNumber evidence="5">2.6.1.-</ecNumber>
    </recommendedName>
</protein>
<accession>A0A0R2STL3</accession>
<dbReference type="PROSITE" id="PS00105">
    <property type="entry name" value="AA_TRANSFER_CLASS_1"/>
    <property type="match status" value="1"/>
</dbReference>
<feature type="domain" description="Aminotransferase class I/classII large" evidence="6">
    <location>
        <begin position="48"/>
        <end position="376"/>
    </location>
</feature>
<dbReference type="PROSITE" id="PS51318">
    <property type="entry name" value="TAT"/>
    <property type="match status" value="1"/>
</dbReference>
<evidence type="ECO:0000256" key="1">
    <source>
        <dbReference type="ARBA" id="ARBA00007970"/>
    </source>
</evidence>
<reference evidence="7 8" key="1">
    <citation type="submission" date="2015-10" db="EMBL/GenBank/DDBJ databases">
        <title>Metagenome-Assembled Genomes uncover a global brackish microbiome.</title>
        <authorList>
            <person name="Hugerth L.W."/>
            <person name="Larsson J."/>
            <person name="Alneberg J."/>
            <person name="Lindh M.V."/>
            <person name="Legrand C."/>
            <person name="Pinhassi J."/>
            <person name="Andersson A.F."/>
        </authorList>
    </citation>
    <scope>NUCLEOTIDE SEQUENCE [LARGE SCALE GENOMIC DNA]</scope>
    <source>
        <strain evidence="7">BACL22 MAG-120619-bin3</strain>
    </source>
</reference>
<dbReference type="InterPro" id="IPR015421">
    <property type="entry name" value="PyrdxlP-dep_Trfase_major"/>
</dbReference>
<keyword evidence="4" id="KW-0663">Pyridoxal phosphate</keyword>
<sequence length="384" mass="41673">MATTRREFVRRIGLGAATGLALSHSFSRHGAQAQTLAQAESGVFDNGVMQLNQNESARGPGPKTLEAIRQHTTKRVGRGYAPDHVNELRSSIAERFGLDSTNVLLGTGSTPILEGSVHAFCSARKSLVTAVPSYSTSEQTARRMGVKVHAVPLDAGLYVDLPALAKLAPGAGLVYVCNPNNPSGTVHGPEVIEAFVREVMRASPDTIIHIDEAYINYTDPGAMETALPLVKEFKNVFITRSFSKAHGLAGMRIGFALGHADTLAKINASWGMGDVNMLGALAALTALNDDDHIEWERQENYAIKTFVMQAFKDMGYEVPYTQTNHLFVNLGMPASKFREACLAHDILVGRDFPPLENTHCRISLGSREEMQRAVAVFREVLAQS</sequence>
<dbReference type="SUPFAM" id="SSF53383">
    <property type="entry name" value="PLP-dependent transferases"/>
    <property type="match status" value="1"/>
</dbReference>
<organism evidence="7 8">
    <name type="scientific">OM182 bacterium BACL3 MAG-120619-bin3</name>
    <dbReference type="NCBI Taxonomy" id="1655593"/>
    <lineage>
        <taxon>Bacteria</taxon>
        <taxon>Pseudomonadati</taxon>
        <taxon>Pseudomonadota</taxon>
        <taxon>Gammaproteobacteria</taxon>
        <taxon>OMG group</taxon>
        <taxon>OM182 clade</taxon>
    </lineage>
</organism>
<gene>
    <name evidence="7" type="ORF">ABR85_12450</name>
</gene>
<dbReference type="Gene3D" id="3.90.1150.10">
    <property type="entry name" value="Aspartate Aminotransferase, domain 1"/>
    <property type="match status" value="1"/>
</dbReference>
<dbReference type="GO" id="GO:0030170">
    <property type="term" value="F:pyridoxal phosphate binding"/>
    <property type="evidence" value="ECO:0007669"/>
    <property type="project" value="InterPro"/>
</dbReference>
<comment type="cofactor">
    <cofactor evidence="5">
        <name>pyridoxal 5'-phosphate</name>
        <dbReference type="ChEBI" id="CHEBI:597326"/>
    </cofactor>
</comment>
<dbReference type="Proteomes" id="UP000051242">
    <property type="component" value="Unassembled WGS sequence"/>
</dbReference>
<comment type="similarity">
    <text evidence="5">Belongs to the class-I pyridoxal-phosphate-dependent aminotransferase family.</text>
</comment>
<dbReference type="EC" id="2.6.1.-" evidence="5"/>
<evidence type="ECO:0000313" key="7">
    <source>
        <dbReference type="EMBL" id="KRO78196.1"/>
    </source>
</evidence>
<evidence type="ECO:0000256" key="2">
    <source>
        <dbReference type="ARBA" id="ARBA00022576"/>
    </source>
</evidence>
<comment type="similarity">
    <text evidence="1">Belongs to the class-II pyridoxal-phosphate-dependent aminotransferase family. Histidinol-phosphate aminotransferase subfamily.</text>
</comment>
<evidence type="ECO:0000256" key="3">
    <source>
        <dbReference type="ARBA" id="ARBA00022679"/>
    </source>
</evidence>
<comment type="caution">
    <text evidence="7">The sequence shown here is derived from an EMBL/GenBank/DDBJ whole genome shotgun (WGS) entry which is preliminary data.</text>
</comment>
<dbReference type="EMBL" id="LICD01000349">
    <property type="protein sequence ID" value="KRO78196.1"/>
    <property type="molecule type" value="Genomic_DNA"/>
</dbReference>
<dbReference type="GO" id="GO:0008483">
    <property type="term" value="F:transaminase activity"/>
    <property type="evidence" value="ECO:0007669"/>
    <property type="project" value="UniProtKB-KW"/>
</dbReference>
<dbReference type="Gene3D" id="3.40.640.10">
    <property type="entry name" value="Type I PLP-dependent aspartate aminotransferase-like (Major domain)"/>
    <property type="match status" value="1"/>
</dbReference>
<name>A0A0R2STL3_9GAMM</name>
<dbReference type="PANTHER" id="PTHR43643:SF3">
    <property type="entry name" value="HISTIDINOL-PHOSPHATE AMINOTRANSFERASE"/>
    <property type="match status" value="1"/>
</dbReference>
<dbReference type="InterPro" id="IPR050106">
    <property type="entry name" value="HistidinolP_aminotransfase"/>
</dbReference>
<dbReference type="InterPro" id="IPR004839">
    <property type="entry name" value="Aminotransferase_I/II_large"/>
</dbReference>
<keyword evidence="3 5" id="KW-0808">Transferase</keyword>
<evidence type="ECO:0000256" key="5">
    <source>
        <dbReference type="RuleBase" id="RU000481"/>
    </source>
</evidence>
<dbReference type="CDD" id="cd00609">
    <property type="entry name" value="AAT_like"/>
    <property type="match status" value="1"/>
</dbReference>
<keyword evidence="2 5" id="KW-0032">Aminotransferase</keyword>
<dbReference type="AlphaFoldDB" id="A0A0R2STL3"/>
<dbReference type="InterPro" id="IPR004838">
    <property type="entry name" value="NHTrfase_class1_PyrdxlP-BS"/>
</dbReference>
<evidence type="ECO:0000259" key="6">
    <source>
        <dbReference type="Pfam" id="PF00155"/>
    </source>
</evidence>
<evidence type="ECO:0000313" key="8">
    <source>
        <dbReference type="Proteomes" id="UP000051242"/>
    </source>
</evidence>
<dbReference type="InterPro" id="IPR006311">
    <property type="entry name" value="TAT_signal"/>
</dbReference>
<dbReference type="InterPro" id="IPR015422">
    <property type="entry name" value="PyrdxlP-dep_Trfase_small"/>
</dbReference>
<dbReference type="InterPro" id="IPR015424">
    <property type="entry name" value="PyrdxlP-dep_Trfase"/>
</dbReference>